<gene>
    <name evidence="5" type="primary">rhaR_20</name>
    <name evidence="5" type="ORF">DYBT9275_05609</name>
</gene>
<dbReference type="InterPro" id="IPR053142">
    <property type="entry name" value="PchR_regulatory_protein"/>
</dbReference>
<evidence type="ECO:0000256" key="2">
    <source>
        <dbReference type="ARBA" id="ARBA00023125"/>
    </source>
</evidence>
<dbReference type="PROSITE" id="PS01124">
    <property type="entry name" value="HTH_ARAC_FAMILY_2"/>
    <property type="match status" value="1"/>
</dbReference>
<dbReference type="InterPro" id="IPR009057">
    <property type="entry name" value="Homeodomain-like_sf"/>
</dbReference>
<organism evidence="5 6">
    <name type="scientific">Dyadobacter helix</name>
    <dbReference type="NCBI Taxonomy" id="2822344"/>
    <lineage>
        <taxon>Bacteria</taxon>
        <taxon>Pseudomonadati</taxon>
        <taxon>Bacteroidota</taxon>
        <taxon>Cytophagia</taxon>
        <taxon>Cytophagales</taxon>
        <taxon>Spirosomataceae</taxon>
        <taxon>Dyadobacter</taxon>
    </lineage>
</organism>
<dbReference type="Gene3D" id="1.10.10.60">
    <property type="entry name" value="Homeodomain-like"/>
    <property type="match status" value="2"/>
</dbReference>
<dbReference type="InterPro" id="IPR020449">
    <property type="entry name" value="Tscrpt_reg_AraC-type_HTH"/>
</dbReference>
<dbReference type="InterPro" id="IPR018062">
    <property type="entry name" value="HTH_AraC-typ_CS"/>
</dbReference>
<dbReference type="GO" id="GO:0003700">
    <property type="term" value="F:DNA-binding transcription factor activity"/>
    <property type="evidence" value="ECO:0007669"/>
    <property type="project" value="InterPro"/>
</dbReference>
<dbReference type="PRINTS" id="PR00032">
    <property type="entry name" value="HTHARAC"/>
</dbReference>
<dbReference type="PANTHER" id="PTHR47893:SF1">
    <property type="entry name" value="REGULATORY PROTEIN PCHR"/>
    <property type="match status" value="1"/>
</dbReference>
<dbReference type="SMART" id="SM00342">
    <property type="entry name" value="HTH_ARAC"/>
    <property type="match status" value="1"/>
</dbReference>
<accession>A0A916JIN8</accession>
<evidence type="ECO:0000313" key="5">
    <source>
        <dbReference type="EMBL" id="CAG5016687.1"/>
    </source>
</evidence>
<sequence length="326" mass="37692">MRLTDSDLKELIYERVLPDDFSCGSGIEEKNTVINHRFGEAFLDEIWFEGIHIMHGRVKLEQGLLLKAESDQPVIEMHFNLAGDAKATVFGGRNKFNFKSRQHNLYYLPEFDGYFEAPEQTEHNDAFEVHFSERYFQRLASSGSDVLSWFADTIQQKKMSFISKTNMNITGPMMEILQQVLLCNKQGVMKRLFLEARVLELLMLQMEQFESAKETTSVGIKPYDIEKLHHAKFLVEQNVSNPHSLAELSRLSGLNDFKLKKGFKQLFGHTVFGYLHEIRMQKAKKMLLDCNTPIVEVSAYCGYEYVQHFTTAFRKRFGITPGGFRT</sequence>
<dbReference type="Pfam" id="PF12833">
    <property type="entry name" value="HTH_18"/>
    <property type="match status" value="1"/>
</dbReference>
<evidence type="ECO:0000313" key="6">
    <source>
        <dbReference type="Proteomes" id="UP000680038"/>
    </source>
</evidence>
<dbReference type="Proteomes" id="UP000680038">
    <property type="component" value="Unassembled WGS sequence"/>
</dbReference>
<name>A0A916JIN8_9BACT</name>
<keyword evidence="6" id="KW-1185">Reference proteome</keyword>
<dbReference type="EMBL" id="CAJRAF010000004">
    <property type="protein sequence ID" value="CAG5016687.1"/>
    <property type="molecule type" value="Genomic_DNA"/>
</dbReference>
<dbReference type="PROSITE" id="PS00041">
    <property type="entry name" value="HTH_ARAC_FAMILY_1"/>
    <property type="match status" value="1"/>
</dbReference>
<evidence type="ECO:0000259" key="4">
    <source>
        <dbReference type="PROSITE" id="PS01124"/>
    </source>
</evidence>
<evidence type="ECO:0000256" key="1">
    <source>
        <dbReference type="ARBA" id="ARBA00023015"/>
    </source>
</evidence>
<dbReference type="SUPFAM" id="SSF46689">
    <property type="entry name" value="Homeodomain-like"/>
    <property type="match status" value="2"/>
</dbReference>
<keyword evidence="3" id="KW-0804">Transcription</keyword>
<keyword evidence="2" id="KW-0238">DNA-binding</keyword>
<proteinExistence type="predicted"/>
<dbReference type="AlphaFoldDB" id="A0A916JIN8"/>
<feature type="domain" description="HTH araC/xylS-type" evidence="4">
    <location>
        <begin position="229"/>
        <end position="326"/>
    </location>
</feature>
<dbReference type="GO" id="GO:0043565">
    <property type="term" value="F:sequence-specific DNA binding"/>
    <property type="evidence" value="ECO:0007669"/>
    <property type="project" value="InterPro"/>
</dbReference>
<keyword evidence="1" id="KW-0805">Transcription regulation</keyword>
<protein>
    <submittedName>
        <fullName evidence="5">HTH-type transcriptional activator RhaR</fullName>
    </submittedName>
</protein>
<comment type="caution">
    <text evidence="5">The sequence shown here is derived from an EMBL/GenBank/DDBJ whole genome shotgun (WGS) entry which is preliminary data.</text>
</comment>
<dbReference type="InterPro" id="IPR018060">
    <property type="entry name" value="HTH_AraC"/>
</dbReference>
<reference evidence="5" key="1">
    <citation type="submission" date="2021-04" db="EMBL/GenBank/DDBJ databases">
        <authorList>
            <person name="Rodrigo-Torres L."/>
            <person name="Arahal R. D."/>
            <person name="Lucena T."/>
        </authorList>
    </citation>
    <scope>NUCLEOTIDE SEQUENCE</scope>
    <source>
        <strain evidence="5">CECT 9275</strain>
    </source>
</reference>
<dbReference type="PANTHER" id="PTHR47893">
    <property type="entry name" value="REGULATORY PROTEIN PCHR"/>
    <property type="match status" value="1"/>
</dbReference>
<evidence type="ECO:0000256" key="3">
    <source>
        <dbReference type="ARBA" id="ARBA00023163"/>
    </source>
</evidence>